<evidence type="ECO:0008006" key="9">
    <source>
        <dbReference type="Google" id="ProtNLM"/>
    </source>
</evidence>
<keyword evidence="3 5" id="KW-0378">Hydrolase</keyword>
<dbReference type="Pfam" id="PF04616">
    <property type="entry name" value="Glyco_hydro_43"/>
    <property type="match status" value="1"/>
</dbReference>
<organism evidence="7 8">
    <name type="scientific">Lithohypha guttulata</name>
    <dbReference type="NCBI Taxonomy" id="1690604"/>
    <lineage>
        <taxon>Eukaryota</taxon>
        <taxon>Fungi</taxon>
        <taxon>Dikarya</taxon>
        <taxon>Ascomycota</taxon>
        <taxon>Pezizomycotina</taxon>
        <taxon>Eurotiomycetes</taxon>
        <taxon>Chaetothyriomycetidae</taxon>
        <taxon>Chaetothyriales</taxon>
        <taxon>Trichomeriaceae</taxon>
        <taxon>Lithohypha</taxon>
    </lineage>
</organism>
<dbReference type="PANTHER" id="PTHR43817:SF1">
    <property type="entry name" value="HYDROLASE, FAMILY 43, PUTATIVE (AFU_ORTHOLOGUE AFUA_3G01660)-RELATED"/>
    <property type="match status" value="1"/>
</dbReference>
<keyword evidence="2" id="KW-0732">Signal</keyword>
<keyword evidence="8" id="KW-1185">Reference proteome</keyword>
<dbReference type="InterPro" id="IPR023296">
    <property type="entry name" value="Glyco_hydro_beta-prop_sf"/>
</dbReference>
<dbReference type="GO" id="GO:0004553">
    <property type="term" value="F:hydrolase activity, hydrolyzing O-glycosyl compounds"/>
    <property type="evidence" value="ECO:0007669"/>
    <property type="project" value="InterPro"/>
</dbReference>
<feature type="compositionally biased region" description="Polar residues" evidence="6">
    <location>
        <begin position="375"/>
        <end position="396"/>
    </location>
</feature>
<dbReference type="AlphaFoldDB" id="A0AAN7T334"/>
<dbReference type="Gene3D" id="2.115.10.20">
    <property type="entry name" value="Glycosyl hydrolase domain, family 43"/>
    <property type="match status" value="1"/>
</dbReference>
<dbReference type="Proteomes" id="UP001309876">
    <property type="component" value="Unassembled WGS sequence"/>
</dbReference>
<evidence type="ECO:0000313" key="7">
    <source>
        <dbReference type="EMBL" id="KAK5088736.1"/>
    </source>
</evidence>
<comment type="caution">
    <text evidence="7">The sequence shown here is derived from an EMBL/GenBank/DDBJ whole genome shotgun (WGS) entry which is preliminary data.</text>
</comment>
<sequence length="432" mass="47925">MSNRPIADHDTPDPWIIASPFQRDLFYLTFTLGNRIEIWSSSSIESFHDRNPSIRKSTIWQPPGGSPWSADIWAPELHFLFGTWYIYAAAAQPGQGNPSHRTIVLRSSNPSDPLDRAAWHFEGPLKGLPHDQWSIDATVFSPDPGLSSHSPDGRGGYPDDQRRWYIVYSGWPLGDHSDTQQDLFIANLRSPLEAHPQSLQCISRAELPWERPENGRRGVNEGPSWVDIAPTAQSPGWRGIVYSAHGSWTSEYKLAVVQYTGGPQDDCCNPALWRKRQHPLLVSDKAAGGPFGPGHASFVPSPYNDGAVFCIYHGTEREDEGWANRKGRVLCLQPNCFTDQSATMCCAYTVCGPVQGGMMPGQVGGQHAHGHHGQSSNQYPGQHGQNQSQVPVQQGHGSAGRQGGLDKYTAEIEKRIPQQYQGYFNKAKKFFK</sequence>
<dbReference type="InterPro" id="IPR006710">
    <property type="entry name" value="Glyco_hydro_43"/>
</dbReference>
<protein>
    <recommendedName>
        <fullName evidence="9">Alpha-L-arabinofuranosidase II</fullName>
    </recommendedName>
</protein>
<proteinExistence type="inferred from homology"/>
<evidence type="ECO:0000256" key="5">
    <source>
        <dbReference type="RuleBase" id="RU361187"/>
    </source>
</evidence>
<evidence type="ECO:0000256" key="2">
    <source>
        <dbReference type="ARBA" id="ARBA00022729"/>
    </source>
</evidence>
<evidence type="ECO:0000256" key="1">
    <source>
        <dbReference type="ARBA" id="ARBA00009865"/>
    </source>
</evidence>
<accession>A0AAN7T334</accession>
<name>A0AAN7T334_9EURO</name>
<gene>
    <name evidence="7" type="ORF">LTR05_002957</name>
</gene>
<dbReference type="PANTHER" id="PTHR43817">
    <property type="entry name" value="GLYCOSYL HYDROLASE"/>
    <property type="match status" value="1"/>
</dbReference>
<dbReference type="SUPFAM" id="SSF75005">
    <property type="entry name" value="Arabinanase/levansucrase/invertase"/>
    <property type="match status" value="1"/>
</dbReference>
<feature type="region of interest" description="Disordered" evidence="6">
    <location>
        <begin position="362"/>
        <end position="404"/>
    </location>
</feature>
<evidence type="ECO:0000256" key="6">
    <source>
        <dbReference type="SAM" id="MobiDB-lite"/>
    </source>
</evidence>
<dbReference type="EMBL" id="JAVRRJ010000002">
    <property type="protein sequence ID" value="KAK5088736.1"/>
    <property type="molecule type" value="Genomic_DNA"/>
</dbReference>
<evidence type="ECO:0000256" key="4">
    <source>
        <dbReference type="ARBA" id="ARBA00023295"/>
    </source>
</evidence>
<keyword evidence="4 5" id="KW-0326">Glycosidase</keyword>
<comment type="similarity">
    <text evidence="1 5">Belongs to the glycosyl hydrolase 43 family.</text>
</comment>
<dbReference type="GO" id="GO:0005975">
    <property type="term" value="P:carbohydrate metabolic process"/>
    <property type="evidence" value="ECO:0007669"/>
    <property type="project" value="InterPro"/>
</dbReference>
<reference evidence="7 8" key="1">
    <citation type="submission" date="2023-08" db="EMBL/GenBank/DDBJ databases">
        <title>Black Yeasts Isolated from many extreme environments.</title>
        <authorList>
            <person name="Coleine C."/>
            <person name="Stajich J.E."/>
            <person name="Selbmann L."/>
        </authorList>
    </citation>
    <scope>NUCLEOTIDE SEQUENCE [LARGE SCALE GENOMIC DNA]</scope>
    <source>
        <strain evidence="7 8">CCFEE 5910</strain>
    </source>
</reference>
<evidence type="ECO:0000313" key="8">
    <source>
        <dbReference type="Proteomes" id="UP001309876"/>
    </source>
</evidence>
<evidence type="ECO:0000256" key="3">
    <source>
        <dbReference type="ARBA" id="ARBA00022801"/>
    </source>
</evidence>